<evidence type="ECO:0008006" key="4">
    <source>
        <dbReference type="Google" id="ProtNLM"/>
    </source>
</evidence>
<dbReference type="InterPro" id="IPR001109">
    <property type="entry name" value="Hydrogenase_HupF/HypC"/>
</dbReference>
<dbReference type="Proteomes" id="UP000027432">
    <property type="component" value="Unassembled WGS sequence"/>
</dbReference>
<gene>
    <name evidence="2" type="ORF">TP2_13475</name>
</gene>
<dbReference type="RefSeq" id="WP_051692758.1">
    <property type="nucleotide sequence ID" value="NZ_AUND01000040.1"/>
</dbReference>
<comment type="caution">
    <text evidence="2">The sequence shown here is derived from an EMBL/GenBank/DDBJ whole genome shotgun (WGS) entry which is preliminary data.</text>
</comment>
<dbReference type="PRINTS" id="PR00445">
    <property type="entry name" value="HUPFHYPC"/>
</dbReference>
<reference evidence="2 3" key="1">
    <citation type="submission" date="2013-07" db="EMBL/GenBank/DDBJ databases">
        <title>Thioclava pacifica DSM 10166 Genome Sequencing.</title>
        <authorList>
            <person name="Lai Q."/>
            <person name="Shao Z."/>
        </authorList>
    </citation>
    <scope>NUCLEOTIDE SEQUENCE [LARGE SCALE GENOMIC DNA]</scope>
    <source>
        <strain evidence="2 3">DSM 10166</strain>
    </source>
</reference>
<comment type="similarity">
    <text evidence="1">Belongs to the HupF/HypC family.</text>
</comment>
<keyword evidence="3" id="KW-1185">Reference proteome</keyword>
<dbReference type="PANTHER" id="PTHR35177:SF2">
    <property type="entry name" value="HYDROGENASE MATURATION FACTOR HYBG"/>
    <property type="match status" value="1"/>
</dbReference>
<dbReference type="EMBL" id="AUND01000040">
    <property type="protein sequence ID" value="KEO50893.1"/>
    <property type="molecule type" value="Genomic_DNA"/>
</dbReference>
<evidence type="ECO:0000256" key="1">
    <source>
        <dbReference type="ARBA" id="ARBA00006018"/>
    </source>
</evidence>
<evidence type="ECO:0000313" key="3">
    <source>
        <dbReference type="Proteomes" id="UP000027432"/>
    </source>
</evidence>
<sequence>MCLAHPMKVLSLEGPSSAICDHAGKAQRVDIAFIDELAPGDWVTVHLGIAREKVSEADARQITDALSALDMVRRGETDIDHLFADLVDREPPRPPVSGPRDES</sequence>
<dbReference type="eggNOG" id="COG0298">
    <property type="taxonomic scope" value="Bacteria"/>
</dbReference>
<dbReference type="NCBIfam" id="TIGR00074">
    <property type="entry name" value="hypC_hupF"/>
    <property type="match status" value="1"/>
</dbReference>
<proteinExistence type="inferred from homology"/>
<dbReference type="AlphaFoldDB" id="A0A074J5J4"/>
<dbReference type="GO" id="GO:1902670">
    <property type="term" value="F:carbon dioxide binding"/>
    <property type="evidence" value="ECO:0007669"/>
    <property type="project" value="TreeGrafter"/>
</dbReference>
<organism evidence="2 3">
    <name type="scientific">Thioclava pacifica DSM 10166</name>
    <dbReference type="NCBI Taxonomy" id="1353537"/>
    <lineage>
        <taxon>Bacteria</taxon>
        <taxon>Pseudomonadati</taxon>
        <taxon>Pseudomonadota</taxon>
        <taxon>Alphaproteobacteria</taxon>
        <taxon>Rhodobacterales</taxon>
        <taxon>Paracoccaceae</taxon>
        <taxon>Thioclava</taxon>
    </lineage>
</organism>
<dbReference type="PANTHER" id="PTHR35177">
    <property type="entry name" value="HYDROGENASE MATURATION FACTOR HYBG"/>
    <property type="match status" value="1"/>
</dbReference>
<dbReference type="SUPFAM" id="SSF159127">
    <property type="entry name" value="HupF/HypC-like"/>
    <property type="match status" value="1"/>
</dbReference>
<dbReference type="Gene3D" id="2.30.30.140">
    <property type="match status" value="1"/>
</dbReference>
<protein>
    <recommendedName>
        <fullName evidence="4">Hydrogenase assembly protein HupF</fullName>
    </recommendedName>
</protein>
<dbReference type="GO" id="GO:0051604">
    <property type="term" value="P:protein maturation"/>
    <property type="evidence" value="ECO:0007669"/>
    <property type="project" value="TreeGrafter"/>
</dbReference>
<dbReference type="STRING" id="1353537.TP2_13475"/>
<dbReference type="GO" id="GO:0005506">
    <property type="term" value="F:iron ion binding"/>
    <property type="evidence" value="ECO:0007669"/>
    <property type="project" value="TreeGrafter"/>
</dbReference>
<dbReference type="OrthoDB" id="9806017at2"/>
<evidence type="ECO:0000313" key="2">
    <source>
        <dbReference type="EMBL" id="KEO50893.1"/>
    </source>
</evidence>
<name>A0A074J5J4_9RHOB</name>
<dbReference type="Pfam" id="PF01455">
    <property type="entry name" value="HupF_HypC"/>
    <property type="match status" value="1"/>
</dbReference>
<accession>A0A074J5J4</accession>